<dbReference type="SUPFAM" id="SSF46894">
    <property type="entry name" value="C-terminal effector domain of the bipartite response regulators"/>
    <property type="match status" value="1"/>
</dbReference>
<reference evidence="2" key="1">
    <citation type="journal article" date="2012" name="J. Microbiol. Biotechnol.">
        <title>Ramlibacter ginsenosidimutans sp. nov., with ginsenoside-converting activity.</title>
        <authorList>
            <person name="Wang L."/>
            <person name="An D.S."/>
            <person name="Kim S.G."/>
            <person name="Jin F.X."/>
            <person name="Kim S.C."/>
            <person name="Lee S.T."/>
            <person name="Im W.T."/>
        </authorList>
    </citation>
    <scope>NUCLEOTIDE SEQUENCE</scope>
    <source>
        <strain evidence="2">KACC 17527</strain>
    </source>
</reference>
<dbReference type="InterPro" id="IPR016032">
    <property type="entry name" value="Sig_transdc_resp-reg_C-effctor"/>
</dbReference>
<evidence type="ECO:0000259" key="1">
    <source>
        <dbReference type="SMART" id="SM00421"/>
    </source>
</evidence>
<reference evidence="2" key="2">
    <citation type="submission" date="2021-01" db="EMBL/GenBank/DDBJ databases">
        <authorList>
            <person name="Kang M."/>
        </authorList>
    </citation>
    <scope>NUCLEOTIDE SEQUENCE</scope>
    <source>
        <strain evidence="2">KACC 17527</strain>
    </source>
</reference>
<dbReference type="Pfam" id="PF00196">
    <property type="entry name" value="GerE"/>
    <property type="match status" value="1"/>
</dbReference>
<sequence length="217" mass="23213">MDRSVEGMEGARAFAEMPVSAGLSLAPFMDELSHGVLLASLRGQLLHANHSGRHELARRHVLALHDGVLRTIDAAQSRVLEQAFAKAETGRRSLMALRGPGRQRVSIAVLPLRPDRPLQAPNVALVFSRSSVCDPVMLCFFARTHGLTPSEEQVLAVLCQGHSAPQTAVQLGVAVSTVRSHVRSMCVKTHANGVRALVSQVAVLPPIGAAHLHAPIH</sequence>
<evidence type="ECO:0000313" key="3">
    <source>
        <dbReference type="Proteomes" id="UP000630528"/>
    </source>
</evidence>
<dbReference type="GO" id="GO:0003677">
    <property type="term" value="F:DNA binding"/>
    <property type="evidence" value="ECO:0007669"/>
    <property type="project" value="InterPro"/>
</dbReference>
<comment type="caution">
    <text evidence="2">The sequence shown here is derived from an EMBL/GenBank/DDBJ whole genome shotgun (WGS) entry which is preliminary data.</text>
</comment>
<gene>
    <name evidence="2" type="ORF">JJB11_08840</name>
</gene>
<dbReference type="InterPro" id="IPR036388">
    <property type="entry name" value="WH-like_DNA-bd_sf"/>
</dbReference>
<dbReference type="Proteomes" id="UP000630528">
    <property type="component" value="Unassembled WGS sequence"/>
</dbReference>
<feature type="domain" description="HTH luxR-type" evidence="1">
    <location>
        <begin position="144"/>
        <end position="201"/>
    </location>
</feature>
<dbReference type="RefSeq" id="WP_201168598.1">
    <property type="nucleotide sequence ID" value="NZ_JAEPWM010000002.1"/>
</dbReference>
<dbReference type="PRINTS" id="PR00038">
    <property type="entry name" value="HTHLUXR"/>
</dbReference>
<name>A0A934TRW0_9BURK</name>
<keyword evidence="3" id="KW-1185">Reference proteome</keyword>
<dbReference type="EMBL" id="JAEPWM010000002">
    <property type="protein sequence ID" value="MBK6006193.1"/>
    <property type="molecule type" value="Genomic_DNA"/>
</dbReference>
<dbReference type="SMART" id="SM00421">
    <property type="entry name" value="HTH_LUXR"/>
    <property type="match status" value="1"/>
</dbReference>
<dbReference type="Gene3D" id="1.10.10.10">
    <property type="entry name" value="Winged helix-like DNA-binding domain superfamily/Winged helix DNA-binding domain"/>
    <property type="match status" value="1"/>
</dbReference>
<dbReference type="AlphaFoldDB" id="A0A934TRW0"/>
<protein>
    <submittedName>
        <fullName evidence="2">LuxR family transcriptional regulator</fullName>
    </submittedName>
</protein>
<organism evidence="2 3">
    <name type="scientific">Ramlibacter ginsenosidimutans</name>
    <dbReference type="NCBI Taxonomy" id="502333"/>
    <lineage>
        <taxon>Bacteria</taxon>
        <taxon>Pseudomonadati</taxon>
        <taxon>Pseudomonadota</taxon>
        <taxon>Betaproteobacteria</taxon>
        <taxon>Burkholderiales</taxon>
        <taxon>Comamonadaceae</taxon>
        <taxon>Ramlibacter</taxon>
    </lineage>
</organism>
<accession>A0A934TRW0</accession>
<proteinExistence type="predicted"/>
<evidence type="ECO:0000313" key="2">
    <source>
        <dbReference type="EMBL" id="MBK6006193.1"/>
    </source>
</evidence>
<dbReference type="InterPro" id="IPR000792">
    <property type="entry name" value="Tscrpt_reg_LuxR_C"/>
</dbReference>
<dbReference type="GO" id="GO:0006355">
    <property type="term" value="P:regulation of DNA-templated transcription"/>
    <property type="evidence" value="ECO:0007669"/>
    <property type="project" value="InterPro"/>
</dbReference>